<proteinExistence type="predicted"/>
<evidence type="ECO:0000256" key="1">
    <source>
        <dbReference type="SAM" id="Phobius"/>
    </source>
</evidence>
<name>A0A558AUE4_9PSEU</name>
<reference evidence="2 3" key="2">
    <citation type="submission" date="2019-08" db="EMBL/GenBank/DDBJ databases">
        <title>Amycolatopsis acidicola sp. nov., isolated from peat swamp forest soil.</title>
        <authorList>
            <person name="Srisuk N."/>
        </authorList>
    </citation>
    <scope>NUCLEOTIDE SEQUENCE [LARGE SCALE GENOMIC DNA]</scope>
    <source>
        <strain evidence="2 3">TBRC 6029</strain>
    </source>
</reference>
<evidence type="ECO:0000313" key="2">
    <source>
        <dbReference type="EMBL" id="TVT27875.1"/>
    </source>
</evidence>
<sequence>MYAGGIRPHTGGTAGGIGALAATGSPALGLMIGLAAMLLFAGMTLVRKNVVARNLAALGGAMPRPFAGAAE</sequence>
<dbReference type="AlphaFoldDB" id="A0A558AUE4"/>
<keyword evidence="1" id="KW-1133">Transmembrane helix</keyword>
<accession>A0A558AUE4</accession>
<dbReference type="Proteomes" id="UP000320011">
    <property type="component" value="Unassembled WGS sequence"/>
</dbReference>
<keyword evidence="1" id="KW-0812">Transmembrane</keyword>
<feature type="transmembrane region" description="Helical" evidence="1">
    <location>
        <begin position="27"/>
        <end position="46"/>
    </location>
</feature>
<evidence type="ECO:0000313" key="3">
    <source>
        <dbReference type="Proteomes" id="UP000320011"/>
    </source>
</evidence>
<comment type="caution">
    <text evidence="2">The sequence shown here is derived from an EMBL/GenBank/DDBJ whole genome shotgun (WGS) entry which is preliminary data.</text>
</comment>
<reference evidence="2 3" key="1">
    <citation type="submission" date="2019-07" db="EMBL/GenBank/DDBJ databases">
        <authorList>
            <person name="Duangmal K."/>
            <person name="Teo W.F.A."/>
        </authorList>
    </citation>
    <scope>NUCLEOTIDE SEQUENCE [LARGE SCALE GENOMIC DNA]</scope>
    <source>
        <strain evidence="2 3">TBRC 6029</strain>
    </source>
</reference>
<dbReference type="RefSeq" id="WP_144592343.1">
    <property type="nucleotide sequence ID" value="NZ_VJWX01000465.1"/>
</dbReference>
<dbReference type="EMBL" id="VJWX01000465">
    <property type="protein sequence ID" value="TVT27875.1"/>
    <property type="molecule type" value="Genomic_DNA"/>
</dbReference>
<protein>
    <submittedName>
        <fullName evidence="2">Uncharacterized protein</fullName>
    </submittedName>
</protein>
<keyword evidence="3" id="KW-1185">Reference proteome</keyword>
<keyword evidence="1" id="KW-0472">Membrane</keyword>
<organism evidence="2 3">
    <name type="scientific">Amycolatopsis rhizosphaerae</name>
    <dbReference type="NCBI Taxonomy" id="2053003"/>
    <lineage>
        <taxon>Bacteria</taxon>
        <taxon>Bacillati</taxon>
        <taxon>Actinomycetota</taxon>
        <taxon>Actinomycetes</taxon>
        <taxon>Pseudonocardiales</taxon>
        <taxon>Pseudonocardiaceae</taxon>
        <taxon>Amycolatopsis</taxon>
    </lineage>
</organism>
<gene>
    <name evidence="2" type="ORF">FNH05_30685</name>
</gene>